<keyword evidence="2" id="KW-1003">Cell membrane</keyword>
<comment type="subcellular location">
    <subcellularLocation>
        <location evidence="1">Cell membrane</location>
        <topology evidence="1">Multi-pass membrane protein</topology>
    </subcellularLocation>
</comment>
<evidence type="ECO:0000256" key="5">
    <source>
        <dbReference type="ARBA" id="ARBA00023136"/>
    </source>
</evidence>
<dbReference type="Proteomes" id="UP001202961">
    <property type="component" value="Unassembled WGS sequence"/>
</dbReference>
<organism evidence="8 9">
    <name type="scientific">Aporhodopirellula aestuarii</name>
    <dbReference type="NCBI Taxonomy" id="2950107"/>
    <lineage>
        <taxon>Bacteria</taxon>
        <taxon>Pseudomonadati</taxon>
        <taxon>Planctomycetota</taxon>
        <taxon>Planctomycetia</taxon>
        <taxon>Pirellulales</taxon>
        <taxon>Pirellulaceae</taxon>
        <taxon>Aporhodopirellula</taxon>
    </lineage>
</organism>
<dbReference type="InterPro" id="IPR003838">
    <property type="entry name" value="ABC3_permease_C"/>
</dbReference>
<dbReference type="RefSeq" id="WP_250932215.1">
    <property type="nucleotide sequence ID" value="NZ_JAMQBK010000083.1"/>
</dbReference>
<name>A0ABT0UBN5_9BACT</name>
<feature type="transmembrane region" description="Helical" evidence="6">
    <location>
        <begin position="727"/>
        <end position="745"/>
    </location>
</feature>
<dbReference type="Pfam" id="PF02687">
    <property type="entry name" value="FtsX"/>
    <property type="match status" value="2"/>
</dbReference>
<accession>A0ABT0UBN5</accession>
<feature type="transmembrane region" description="Helical" evidence="6">
    <location>
        <begin position="667"/>
        <end position="688"/>
    </location>
</feature>
<keyword evidence="9" id="KW-1185">Reference proteome</keyword>
<feature type="domain" description="ABC3 transporter permease C-terminal" evidence="7">
    <location>
        <begin position="573"/>
        <end position="696"/>
    </location>
</feature>
<feature type="transmembrane region" description="Helical" evidence="6">
    <location>
        <begin position="1112"/>
        <end position="1135"/>
    </location>
</feature>
<feature type="transmembrane region" description="Helical" evidence="6">
    <location>
        <begin position="1063"/>
        <end position="1084"/>
    </location>
</feature>
<gene>
    <name evidence="8" type="ORF">NB063_27230</name>
</gene>
<feature type="domain" description="ABC3 transporter permease C-terminal" evidence="7">
    <location>
        <begin position="1064"/>
        <end position="1169"/>
    </location>
</feature>
<dbReference type="InterPro" id="IPR051125">
    <property type="entry name" value="ABC-4/HrtB_transporter"/>
</dbReference>
<dbReference type="PANTHER" id="PTHR43738">
    <property type="entry name" value="ABC TRANSPORTER, MEMBRANE PROTEIN"/>
    <property type="match status" value="1"/>
</dbReference>
<dbReference type="PANTHER" id="PTHR43738:SF2">
    <property type="entry name" value="ABC TRANSPORTER PERMEASE"/>
    <property type="match status" value="1"/>
</dbReference>
<proteinExistence type="predicted"/>
<comment type="caution">
    <text evidence="8">The sequence shown here is derived from an EMBL/GenBank/DDBJ whole genome shotgun (WGS) entry which is preliminary data.</text>
</comment>
<feature type="transmembrane region" description="Helical" evidence="6">
    <location>
        <begin position="1147"/>
        <end position="1168"/>
    </location>
</feature>
<feature type="transmembrane region" description="Helical" evidence="6">
    <location>
        <begin position="614"/>
        <end position="647"/>
    </location>
</feature>
<evidence type="ECO:0000313" key="9">
    <source>
        <dbReference type="Proteomes" id="UP001202961"/>
    </source>
</evidence>
<keyword evidence="3 6" id="KW-0812">Transmembrane</keyword>
<feature type="transmembrane region" description="Helical" evidence="6">
    <location>
        <begin position="23"/>
        <end position="45"/>
    </location>
</feature>
<keyword evidence="4 6" id="KW-1133">Transmembrane helix</keyword>
<protein>
    <submittedName>
        <fullName evidence="8">ABC transporter permease</fullName>
    </submittedName>
</protein>
<feature type="transmembrane region" description="Helical" evidence="6">
    <location>
        <begin position="801"/>
        <end position="819"/>
    </location>
</feature>
<reference evidence="8 9" key="1">
    <citation type="journal article" date="2022" name="Syst. Appl. Microbiol.">
        <title>Rhodopirellula aestuarii sp. nov., a novel member of the genus Rhodopirellula isolated from brackish sediments collected in the Tagus River estuary, Portugal.</title>
        <authorList>
            <person name="Vitorino I.R."/>
            <person name="Klimek D."/>
            <person name="Calusinska M."/>
            <person name="Lobo-da-Cunha A."/>
            <person name="Vasconcelos V."/>
            <person name="Lage O.M."/>
        </authorList>
    </citation>
    <scope>NUCLEOTIDE SEQUENCE [LARGE SCALE GENOMIC DNA]</scope>
    <source>
        <strain evidence="8 9">ICT_H3.1</strain>
    </source>
</reference>
<evidence type="ECO:0000256" key="4">
    <source>
        <dbReference type="ARBA" id="ARBA00022989"/>
    </source>
</evidence>
<evidence type="ECO:0000313" key="8">
    <source>
        <dbReference type="EMBL" id="MCM2374328.1"/>
    </source>
</evidence>
<sequence length="1186" mass="127080">MRNSSESFSLFSMIMATLRHRRAVNAAVAIGVATATAVITGALLVGDSMRGSLRELTIERLGRIESILAPGQFFPIESVKLPAGSSESTTASVILFPGGSVETKIMPGAEGAESSQTGLPRTRRLGGVQIVGIDDTFWDLDSTGVRPNAMPDENSVVLNQSAADELQVHVGDEVTLRLPVEGAVPADSPLGKRDIQSEGLPRMKVAAIVPDRGLGRFSLMASQAAPKTVFASRQLVAEVLDREGQANAILSDRTLTEDDVDLNLESLGWKLQRVDIGEANHYISLTSESLLLPEDAVDEIVSALPAGDVTSVMTYLANAIERVETSEGKPGEVESADDDEADIDESVSVPYSTIASLDSGATLRLDYALPAEAEDSSAIPIVLNDWAADRLRVNVGSQVRVFFYEPEVENGNEIERSFNAIVSAIVPIIRPAKPYRRKREAVYDKPVTPYNDPNLTPEVPGVTDQDSISDWDLPFQLDRKIDRADDDYWNEHRLTPKAFIPLAVGRDRFGSRFGQTTGLRINPKYDLAELESKILAALEPVRSELGWTPRSIRSEQLAASKGTTPFDGLFLALSMFVILAAMMLIAILLRLGVLQRIDEFGTLLAVGFSPRRVMAVVLGETAITSSIGVVIGVLGGIGYAAFVLWALRSWWVGAVTVPFLRFHASPMSIVLGGFSGWLASMATATWTLRFLLRLNPASLLGGRRMSLAGKQTHGQTDNRGQSSWRPVVVGSLLVAAIAAAGLGSRGGAQEAAGGFVGGGMLLLIAALLWIHSRLGARAAIQPSLRTLATANARRSPLRSTLTIGLVATAAFLILSITAFRMSPTEQGTGGFDLIAEAGSPIARDLNDKIVRGDLLGRDAELLDGSTIVACRMRSGDDASCNNLYQSSRPTVIGIPADVGVASDSDAIGLNRFGWASSAASDPAETWQLLDRPGKGTVDDPIPVVIDQNTAMWSLQMTGGIGQRKTFDYGAGQSLTFEVVGLLAGSILQGKLLIGEDNFESVFPDESGYRYFLIRGGEGNSPEAISDAMESRLVDVGMDVKSATRVLEELLAVQNTYLRTFQSLGALGLLLGTIGLAVSQLRSVLERRNELAVMQAVGFTRTRLAKLVLGENLYLLLMGMGCGVFTAIVAVLPYMWMTGNSVPIAEPLWILLGILVFGMLAGMIAVWRVTTLPLLESLRAEHAAIEL</sequence>
<evidence type="ECO:0000259" key="7">
    <source>
        <dbReference type="Pfam" id="PF02687"/>
    </source>
</evidence>
<keyword evidence="5 6" id="KW-0472">Membrane</keyword>
<evidence type="ECO:0000256" key="6">
    <source>
        <dbReference type="SAM" id="Phobius"/>
    </source>
</evidence>
<evidence type="ECO:0000256" key="2">
    <source>
        <dbReference type="ARBA" id="ARBA00022475"/>
    </source>
</evidence>
<feature type="transmembrane region" description="Helical" evidence="6">
    <location>
        <begin position="751"/>
        <end position="770"/>
    </location>
</feature>
<dbReference type="EMBL" id="JAMQBK010000083">
    <property type="protein sequence ID" value="MCM2374328.1"/>
    <property type="molecule type" value="Genomic_DNA"/>
</dbReference>
<feature type="transmembrane region" description="Helical" evidence="6">
    <location>
        <begin position="569"/>
        <end position="593"/>
    </location>
</feature>
<evidence type="ECO:0000256" key="1">
    <source>
        <dbReference type="ARBA" id="ARBA00004651"/>
    </source>
</evidence>
<evidence type="ECO:0000256" key="3">
    <source>
        <dbReference type="ARBA" id="ARBA00022692"/>
    </source>
</evidence>